<evidence type="ECO:0000256" key="1">
    <source>
        <dbReference type="ARBA" id="ARBA00004123"/>
    </source>
</evidence>
<accession>A0A7J7MZ99</accession>
<feature type="region of interest" description="Disordered" evidence="4">
    <location>
        <begin position="725"/>
        <end position="744"/>
    </location>
</feature>
<proteinExistence type="predicted"/>
<dbReference type="CDD" id="cd04301">
    <property type="entry name" value="NAT_SF"/>
    <property type="match status" value="1"/>
</dbReference>
<evidence type="ECO:0000256" key="4">
    <source>
        <dbReference type="SAM" id="MobiDB-lite"/>
    </source>
</evidence>
<keyword evidence="7" id="KW-1185">Reference proteome</keyword>
<comment type="caution">
    <text evidence="6">The sequence shown here is derived from an EMBL/GenBank/DDBJ whole genome shotgun (WGS) entry which is preliminary data.</text>
</comment>
<dbReference type="OrthoDB" id="342264at2759"/>
<dbReference type="PANTHER" id="PTHR23196">
    <property type="entry name" value="PAX TRANSCRIPTION ACTIVATION DOMAIN INTERACTING PROTEIN"/>
    <property type="match status" value="1"/>
</dbReference>
<gene>
    <name evidence="6" type="ORF">GIB67_016613</name>
</gene>
<dbReference type="Pfam" id="PF00583">
    <property type="entry name" value="Acetyltransf_1"/>
    <property type="match status" value="1"/>
</dbReference>
<dbReference type="InterPro" id="IPR000182">
    <property type="entry name" value="GNAT_dom"/>
</dbReference>
<evidence type="ECO:0000313" key="7">
    <source>
        <dbReference type="Proteomes" id="UP000541444"/>
    </source>
</evidence>
<keyword evidence="2" id="KW-0227">DNA damage</keyword>
<protein>
    <recommendedName>
        <fullName evidence="5">N-acetyltransferase domain-containing protein</fullName>
    </recommendedName>
</protein>
<name>A0A7J7MZ99_9MAGN</name>
<dbReference type="Gene3D" id="3.40.630.30">
    <property type="match status" value="1"/>
</dbReference>
<evidence type="ECO:0000259" key="5">
    <source>
        <dbReference type="Pfam" id="PF00583"/>
    </source>
</evidence>
<dbReference type="PANTHER" id="PTHR23196:SF8">
    <property type="entry name" value="N-ACETYLTRANSFERASE"/>
    <property type="match status" value="1"/>
</dbReference>
<dbReference type="EMBL" id="JACGCM010001166">
    <property type="protein sequence ID" value="KAF6160177.1"/>
    <property type="molecule type" value="Genomic_DNA"/>
</dbReference>
<dbReference type="Proteomes" id="UP000541444">
    <property type="component" value="Unassembled WGS sequence"/>
</dbReference>
<evidence type="ECO:0000256" key="2">
    <source>
        <dbReference type="ARBA" id="ARBA00022763"/>
    </source>
</evidence>
<evidence type="ECO:0000256" key="3">
    <source>
        <dbReference type="ARBA" id="ARBA00023242"/>
    </source>
</evidence>
<reference evidence="6 7" key="1">
    <citation type="journal article" date="2020" name="IScience">
        <title>Genome Sequencing of the Endangered Kingdonia uniflora (Circaeasteraceae, Ranunculales) Reveals Potential Mechanisms of Evolutionary Specialization.</title>
        <authorList>
            <person name="Sun Y."/>
            <person name="Deng T."/>
            <person name="Zhang A."/>
            <person name="Moore M.J."/>
            <person name="Landis J.B."/>
            <person name="Lin N."/>
            <person name="Zhang H."/>
            <person name="Zhang X."/>
            <person name="Huang J."/>
            <person name="Zhang X."/>
            <person name="Sun H."/>
            <person name="Wang H."/>
        </authorList>
    </citation>
    <scope>NUCLEOTIDE SEQUENCE [LARGE SCALE GENOMIC DNA]</scope>
    <source>
        <strain evidence="6">TB1705</strain>
        <tissue evidence="6">Leaf</tissue>
    </source>
</reference>
<sequence length="1035" mass="114371">MAGNTNSSSSSLISIGNCRVEVQGRNFICESSGRDNLKISVSNDVKINISGANFSPLWIILNNGEDLMAVCGNGVAERGDSCLGNLFFLINPKDVDSRRKSLLQALGDSLFLVIVELDWRSSKFCPLIYNYPFGVQPFAMAAELGESTHNNLLPEFISSGFHSPAGPTTLPPTFVESEKSLGEENLTTGVASPIEVWSETTIGKRKPTGFCVHIKKRIRWKLLWRRTETFVERGILREDELVGDPQGVQGEPLIGVFTEIGSKSTISVDVDVVAGITRENTVAGVTIPSRQFVVGDTIVVAKATNKEMGTIGNLNGVQCVSSMRVVAGAATVNRGFVAAGNRDFRAEREKLCEDSLIGVPQGVQWNPLIRVSTGNNAISTMLENPVSVIMSEEERSENDVVLQGAPYQPQTCHQKPEGTPATHTSFVLTNSCHTHVINKTNATHIQIRPKPKPNPALPTDRLQQLQNTRPVKNPLNLSTFTQDCEFFLDNYWDKSPIFDEYPDDVIQKEFIDRFWEGFLASFEKRITMFSSVLGVDRRKDVSDNMVPHTWVQPWVTEVLRMYMNELPTMKYAANTGKESLFLERCVLNGKYCTLLLKSNAIESPGEVIAAVTYQIVPVDAQYAEVPLAAIKSNYQHMGIGHHLYLELRKRLQNVGVCTILCWGDKESEGFWLKQGFVPIAEVDSKGKARRLPLKAAIRRALCFPGGSTLMVSHINKDILTSPLNKSKSLSPRKPHAHSPSLVSAQSKELRASGECHDMLNSSLSKDGAELNEKIPQSKSSLLQLLMKNGCLPDVKKFEDSMQGCKELASTTKMEHDTITVSGDPEKKDDANREHCSCSGVDVKKRAWQASCSSLKSKKVKGGYHIDCHLYSTWDLTSGHDRENESCSDYYSVGASSDKSRAKVISKDFSLTEKNKLVCASSNEDNPQEQILPKGDCQKIMLMDISDDVKKTFLKKVNPFIAYTLPTYFNAIANPWTPVIIEDLGGTITSDGSVSTHVITGKTRKTLNFCTALCSGLVFFSSLFIIIKLCHLELRT</sequence>
<dbReference type="GO" id="GO:0005634">
    <property type="term" value="C:nucleus"/>
    <property type="evidence" value="ECO:0007669"/>
    <property type="project" value="UniProtKB-SubCell"/>
</dbReference>
<organism evidence="6 7">
    <name type="scientific">Kingdonia uniflora</name>
    <dbReference type="NCBI Taxonomy" id="39325"/>
    <lineage>
        <taxon>Eukaryota</taxon>
        <taxon>Viridiplantae</taxon>
        <taxon>Streptophyta</taxon>
        <taxon>Embryophyta</taxon>
        <taxon>Tracheophyta</taxon>
        <taxon>Spermatophyta</taxon>
        <taxon>Magnoliopsida</taxon>
        <taxon>Ranunculales</taxon>
        <taxon>Circaeasteraceae</taxon>
        <taxon>Kingdonia</taxon>
    </lineage>
</organism>
<dbReference type="GO" id="GO:0006974">
    <property type="term" value="P:DNA damage response"/>
    <property type="evidence" value="ECO:0007669"/>
    <property type="project" value="UniProtKB-KW"/>
</dbReference>
<dbReference type="GO" id="GO:0016747">
    <property type="term" value="F:acyltransferase activity, transferring groups other than amino-acyl groups"/>
    <property type="evidence" value="ECO:0007669"/>
    <property type="project" value="InterPro"/>
</dbReference>
<dbReference type="AlphaFoldDB" id="A0A7J7MZ99"/>
<dbReference type="InterPro" id="IPR051579">
    <property type="entry name" value="DDR_Transcriptional_Reg"/>
</dbReference>
<evidence type="ECO:0000313" key="6">
    <source>
        <dbReference type="EMBL" id="KAF6160177.1"/>
    </source>
</evidence>
<dbReference type="SUPFAM" id="SSF55729">
    <property type="entry name" value="Acyl-CoA N-acyltransferases (Nat)"/>
    <property type="match status" value="1"/>
</dbReference>
<dbReference type="InterPro" id="IPR016181">
    <property type="entry name" value="Acyl_CoA_acyltransferase"/>
</dbReference>
<keyword evidence="3" id="KW-0539">Nucleus</keyword>
<comment type="subcellular location">
    <subcellularLocation>
        <location evidence="1">Nucleus</location>
    </subcellularLocation>
</comment>
<feature type="domain" description="N-acetyltransferase" evidence="5">
    <location>
        <begin position="592"/>
        <end position="676"/>
    </location>
</feature>